<dbReference type="Proteomes" id="UP000045545">
    <property type="component" value="Unassembled WGS sequence"/>
</dbReference>
<protein>
    <submittedName>
        <fullName evidence="1">Uncharacterized</fullName>
    </submittedName>
</protein>
<evidence type="ECO:0000313" key="1">
    <source>
        <dbReference type="EMBL" id="CFX13371.1"/>
    </source>
</evidence>
<dbReference type="EMBL" id="CGIH01000006">
    <property type="protein sequence ID" value="CFX13371.1"/>
    <property type="molecule type" value="Genomic_DNA"/>
</dbReference>
<gene>
    <name evidence="1" type="ORF">559</name>
</gene>
<evidence type="ECO:0000313" key="2">
    <source>
        <dbReference type="Proteomes" id="UP000045545"/>
    </source>
</evidence>
<proteinExistence type="predicted"/>
<keyword evidence="2" id="KW-1185">Reference proteome</keyword>
<name>A0A0E4G9E1_9FIRM</name>
<sequence>MLQLDIIGQLGFIIWSSRLAPILLLQVQLVIPALGIGHITKRNNVNGLQEFSWRLLQNNQGG</sequence>
<organism evidence="1 2">
    <name type="scientific">Syntrophomonas zehnderi OL-4</name>
    <dbReference type="NCBI Taxonomy" id="690567"/>
    <lineage>
        <taxon>Bacteria</taxon>
        <taxon>Bacillati</taxon>
        <taxon>Bacillota</taxon>
        <taxon>Clostridia</taxon>
        <taxon>Eubacteriales</taxon>
        <taxon>Syntrophomonadaceae</taxon>
        <taxon>Syntrophomonas</taxon>
    </lineage>
</organism>
<dbReference type="AlphaFoldDB" id="A0A0E4G9E1"/>
<reference evidence="1 2" key="1">
    <citation type="submission" date="2015-03" db="EMBL/GenBank/DDBJ databases">
        <authorList>
            <person name="Murphy D."/>
        </authorList>
    </citation>
    <scope>NUCLEOTIDE SEQUENCE [LARGE SCALE GENOMIC DNA]</scope>
    <source>
        <strain evidence="1 2">OL-4</strain>
    </source>
</reference>
<accession>A0A0E4G9E1</accession>